<dbReference type="EMBL" id="CP048711">
    <property type="protein sequence ID" value="QIB64820.1"/>
    <property type="molecule type" value="Genomic_DNA"/>
</dbReference>
<dbReference type="PANTHER" id="PTHR35369">
    <property type="entry name" value="BLR3025 PROTEIN-RELATED"/>
    <property type="match status" value="1"/>
</dbReference>
<dbReference type="KEGG" id="kim:G3T16_04870"/>
<dbReference type="SUPFAM" id="SSF56672">
    <property type="entry name" value="DNA/RNA polymerases"/>
    <property type="match status" value="1"/>
</dbReference>
<dbReference type="RefSeq" id="WP_163494070.1">
    <property type="nucleotide sequence ID" value="NZ_CP048711.1"/>
</dbReference>
<dbReference type="CDD" id="cd03468">
    <property type="entry name" value="PolY_like"/>
    <property type="match status" value="1"/>
</dbReference>
<evidence type="ECO:0000259" key="3">
    <source>
        <dbReference type="Pfam" id="PF00817"/>
    </source>
</evidence>
<dbReference type="InterPro" id="IPR043502">
    <property type="entry name" value="DNA/RNA_pol_sf"/>
</dbReference>
<dbReference type="InterPro" id="IPR050356">
    <property type="entry name" value="SulA_CellDiv_inhibitor"/>
</dbReference>
<dbReference type="Proteomes" id="UP000477680">
    <property type="component" value="Chromosome"/>
</dbReference>
<proteinExistence type="predicted"/>
<dbReference type="GO" id="GO:0006281">
    <property type="term" value="P:DNA repair"/>
    <property type="evidence" value="ECO:0007669"/>
    <property type="project" value="InterPro"/>
</dbReference>
<evidence type="ECO:0000256" key="2">
    <source>
        <dbReference type="SAM" id="MobiDB-lite"/>
    </source>
</evidence>
<keyword evidence="1" id="KW-0227">DNA damage</keyword>
<sequence length="478" mass="54535">MSLWLCLRFDQLPLQCQIRNEQRPIAVLERQRAVRVNDCALGLGLRTGMATATLRALAAPQPLQLLERDRQAEQRCLKQLCCWAYGFTPTLYPWREDCLILEIGGSLALFRGLEALLDRIHNDLNWRGYQVRTGLAATPSAAWLLSFIEEADPAMTEQGLRQVLAPLPLALLLDDFPRQVTALRRAGLKTLGAVLNLPETALGRRCGPDFVLFLRRVLGREADLQAAFRPPPTFFDQYWFGYEVKTNAELLPAVQQLLQALCRFLRHTQLQTGEIEWQLVGVDRQLQCLRVRSSTSHSDWLNWYQLSQLQFERVQLSGSVEGLQLECPRLNPGHSTAIDLFSPQNQREPLEALVDRLRGRLGLQAIARVSCRDEHLPELALQVSNDHPGAAPADNRSSRDRHRPFWLMPQPQPLPGGDGQLHWNGPLQLTAGPERIEDNWWQIPVSRDYYIARAPAGQCYWVFRDRLGQRWYIHGLFA</sequence>
<gene>
    <name evidence="4" type="ORF">G3T16_04870</name>
</gene>
<evidence type="ECO:0000256" key="1">
    <source>
        <dbReference type="ARBA" id="ARBA00022763"/>
    </source>
</evidence>
<protein>
    <submittedName>
        <fullName evidence="4">DNA polymerase Y family protein</fullName>
    </submittedName>
</protein>
<evidence type="ECO:0000313" key="5">
    <source>
        <dbReference type="Proteomes" id="UP000477680"/>
    </source>
</evidence>
<organism evidence="4 5">
    <name type="scientific">Kineobactrum salinum</name>
    <dbReference type="NCBI Taxonomy" id="2708301"/>
    <lineage>
        <taxon>Bacteria</taxon>
        <taxon>Pseudomonadati</taxon>
        <taxon>Pseudomonadota</taxon>
        <taxon>Gammaproteobacteria</taxon>
        <taxon>Cellvibrionales</taxon>
        <taxon>Halieaceae</taxon>
        <taxon>Kineobactrum</taxon>
    </lineage>
</organism>
<dbReference type="AlphaFoldDB" id="A0A6C0TYB4"/>
<evidence type="ECO:0000313" key="4">
    <source>
        <dbReference type="EMBL" id="QIB64820.1"/>
    </source>
</evidence>
<dbReference type="Pfam" id="PF00817">
    <property type="entry name" value="IMS"/>
    <property type="match status" value="1"/>
</dbReference>
<keyword evidence="5" id="KW-1185">Reference proteome</keyword>
<feature type="region of interest" description="Disordered" evidence="2">
    <location>
        <begin position="384"/>
        <end position="403"/>
    </location>
</feature>
<name>A0A6C0TYB4_9GAMM</name>
<accession>A0A6C0TYB4</accession>
<dbReference type="InterPro" id="IPR001126">
    <property type="entry name" value="UmuC"/>
</dbReference>
<dbReference type="PANTHER" id="PTHR35369:SF2">
    <property type="entry name" value="BLR3025 PROTEIN"/>
    <property type="match status" value="1"/>
</dbReference>
<feature type="domain" description="UmuC" evidence="3">
    <location>
        <begin position="21"/>
        <end position="146"/>
    </location>
</feature>
<reference evidence="4 5" key="1">
    <citation type="submission" date="2020-02" db="EMBL/GenBank/DDBJ databases">
        <title>Genome sequencing for Kineobactrum sp. M2.</title>
        <authorList>
            <person name="Park S.-J."/>
        </authorList>
    </citation>
    <scope>NUCLEOTIDE SEQUENCE [LARGE SCALE GENOMIC DNA]</scope>
    <source>
        <strain evidence="4 5">M2</strain>
    </source>
</reference>